<name>A0AAD7QN46_9ASCO</name>
<feature type="compositionally biased region" description="Low complexity" evidence="1">
    <location>
        <begin position="29"/>
        <end position="40"/>
    </location>
</feature>
<feature type="region of interest" description="Disordered" evidence="1">
    <location>
        <begin position="168"/>
        <end position="203"/>
    </location>
</feature>
<proteinExistence type="predicted"/>
<dbReference type="EMBL" id="JARPMG010000009">
    <property type="protein sequence ID" value="KAJ8098263.1"/>
    <property type="molecule type" value="Genomic_DNA"/>
</dbReference>
<feature type="compositionally biased region" description="Basic and acidic residues" evidence="1">
    <location>
        <begin position="168"/>
        <end position="194"/>
    </location>
</feature>
<dbReference type="AlphaFoldDB" id="A0AAD7QN46"/>
<evidence type="ECO:0000313" key="3">
    <source>
        <dbReference type="Proteomes" id="UP001217417"/>
    </source>
</evidence>
<evidence type="ECO:0000256" key="1">
    <source>
        <dbReference type="SAM" id="MobiDB-lite"/>
    </source>
</evidence>
<keyword evidence="3" id="KW-1185">Reference proteome</keyword>
<evidence type="ECO:0000313" key="2">
    <source>
        <dbReference type="EMBL" id="KAJ8098263.1"/>
    </source>
</evidence>
<comment type="caution">
    <text evidence="2">The sequence shown here is derived from an EMBL/GenBank/DDBJ whole genome shotgun (WGS) entry which is preliminary data.</text>
</comment>
<gene>
    <name evidence="2" type="ORF">POJ06DRAFT_258986</name>
</gene>
<feature type="region of interest" description="Disordered" evidence="1">
    <location>
        <begin position="1"/>
        <end position="99"/>
    </location>
</feature>
<organism evidence="2 3">
    <name type="scientific">Lipomyces tetrasporus</name>
    <dbReference type="NCBI Taxonomy" id="54092"/>
    <lineage>
        <taxon>Eukaryota</taxon>
        <taxon>Fungi</taxon>
        <taxon>Dikarya</taxon>
        <taxon>Ascomycota</taxon>
        <taxon>Saccharomycotina</taxon>
        <taxon>Lipomycetes</taxon>
        <taxon>Lipomycetales</taxon>
        <taxon>Lipomycetaceae</taxon>
        <taxon>Lipomyces</taxon>
    </lineage>
</organism>
<sequence length="354" mass="38271">MHRTSRSSARSGTPLISAGNVPENRNAKSVSSSTALSNSSIPGTYYSDSNHITSRIGSNRVPGGMLSSIGRPDPAADTPQLSGADEDEERTNSSDDGTDTFGSGFDVFMSGITVHFKPLRYDHIRDWVVNKLGGVYAGIQNAGIADAENGLVFPSFVRLLSEDGSVEMRNHEADRRESAGVEMRNHEADRRESAGVEPSQGSGSDLSFLFNTVSGIYYLLNPSDDHPESQTPGIYTSGRDLSAIPGATSTENAFAPRSEVLAEELVEETDNLHLQTEVMNSFDLISGEEDYDLLYMDDEAGAIEGMKTPNSPPVTEIANNLEIIEAGDAIDESEIWDVVSQDEADDWDLPVRSR</sequence>
<feature type="compositionally biased region" description="Polar residues" evidence="1">
    <location>
        <begin position="46"/>
        <end position="57"/>
    </location>
</feature>
<dbReference type="GeneID" id="80883486"/>
<protein>
    <submittedName>
        <fullName evidence="2">Uncharacterized protein</fullName>
    </submittedName>
</protein>
<dbReference type="Proteomes" id="UP001217417">
    <property type="component" value="Unassembled WGS sequence"/>
</dbReference>
<dbReference type="RefSeq" id="XP_056041713.1">
    <property type="nucleotide sequence ID" value="XM_056188320.1"/>
</dbReference>
<feature type="compositionally biased region" description="Polar residues" evidence="1">
    <location>
        <begin position="1"/>
        <end position="11"/>
    </location>
</feature>
<accession>A0AAD7QN46</accession>
<reference evidence="2" key="1">
    <citation type="submission" date="2023-03" db="EMBL/GenBank/DDBJ databases">
        <title>Near-Complete genome sequence of Lipomyces tetrasporous NRRL Y-64009, an oleaginous yeast capable of growing on lignocellulosic hydrolysates.</title>
        <authorList>
            <consortium name="Lawrence Berkeley National Laboratory"/>
            <person name="Jagtap S.S."/>
            <person name="Liu J.-J."/>
            <person name="Walukiewicz H.E."/>
            <person name="Pangilinan J."/>
            <person name="Lipzen A."/>
            <person name="Ahrendt S."/>
            <person name="Koriabine M."/>
            <person name="Cobaugh K."/>
            <person name="Salamov A."/>
            <person name="Yoshinaga Y."/>
            <person name="Ng V."/>
            <person name="Daum C."/>
            <person name="Grigoriev I.V."/>
            <person name="Slininger P.J."/>
            <person name="Dien B.S."/>
            <person name="Jin Y.-S."/>
            <person name="Rao C.V."/>
        </authorList>
    </citation>
    <scope>NUCLEOTIDE SEQUENCE</scope>
    <source>
        <strain evidence="2">NRRL Y-64009</strain>
    </source>
</reference>